<dbReference type="EMBL" id="JARTIK010000001">
    <property type="protein sequence ID" value="MED4676798.1"/>
    <property type="molecule type" value="Genomic_DNA"/>
</dbReference>
<evidence type="ECO:0000313" key="3">
    <source>
        <dbReference type="Proteomes" id="UP001336122"/>
    </source>
</evidence>
<organism evidence="2 3">
    <name type="scientific">Bacillus nitratireducens</name>
    <dbReference type="NCBI Taxonomy" id="2026193"/>
    <lineage>
        <taxon>Bacteria</taxon>
        <taxon>Bacillati</taxon>
        <taxon>Bacillota</taxon>
        <taxon>Bacilli</taxon>
        <taxon>Bacillales</taxon>
        <taxon>Bacillaceae</taxon>
        <taxon>Bacillus</taxon>
        <taxon>Bacillus cereus group</taxon>
    </lineage>
</organism>
<dbReference type="InterPro" id="IPR006119">
    <property type="entry name" value="Resolv_N"/>
</dbReference>
<reference evidence="2 3" key="1">
    <citation type="submission" date="2023-03" db="EMBL/GenBank/DDBJ databases">
        <title>Bacillus Genome Sequencing.</title>
        <authorList>
            <person name="Dunlap C."/>
        </authorList>
    </citation>
    <scope>NUCLEOTIDE SEQUENCE [LARGE SCALE GENOMIC DNA]</scope>
    <source>
        <strain evidence="2 3">NRS-319</strain>
    </source>
</reference>
<feature type="domain" description="Resolvase/invertase-type recombinase catalytic" evidence="1">
    <location>
        <begin position="16"/>
        <end position="78"/>
    </location>
</feature>
<dbReference type="Pfam" id="PF00239">
    <property type="entry name" value="Resolvase"/>
    <property type="match status" value="1"/>
</dbReference>
<protein>
    <submittedName>
        <fullName evidence="2">Recombinase family protein</fullName>
    </submittedName>
</protein>
<dbReference type="RefSeq" id="WP_328070960.1">
    <property type="nucleotide sequence ID" value="NZ_JARTIK010000001.1"/>
</dbReference>
<proteinExistence type="predicted"/>
<sequence length="79" mass="9136">MSKDRPFKIHIVTLRMVEGDTLVETKLDCLARNTKEGTESLFERGVKVYILNVGLLERMGHFFIITLLVVDEMERNLIV</sequence>
<evidence type="ECO:0000259" key="1">
    <source>
        <dbReference type="Pfam" id="PF00239"/>
    </source>
</evidence>
<evidence type="ECO:0000313" key="2">
    <source>
        <dbReference type="EMBL" id="MED4676798.1"/>
    </source>
</evidence>
<name>A0ABU6P707_9BACI</name>
<comment type="caution">
    <text evidence="2">The sequence shown here is derived from an EMBL/GenBank/DDBJ whole genome shotgun (WGS) entry which is preliminary data.</text>
</comment>
<dbReference type="InterPro" id="IPR036162">
    <property type="entry name" value="Resolvase-like_N_sf"/>
</dbReference>
<keyword evidence="3" id="KW-1185">Reference proteome</keyword>
<dbReference type="Proteomes" id="UP001336122">
    <property type="component" value="Unassembled WGS sequence"/>
</dbReference>
<accession>A0ABU6P707</accession>
<gene>
    <name evidence="2" type="ORF">P9485_02840</name>
</gene>
<dbReference type="SUPFAM" id="SSF53041">
    <property type="entry name" value="Resolvase-like"/>
    <property type="match status" value="1"/>
</dbReference>
<dbReference type="Gene3D" id="3.40.50.1390">
    <property type="entry name" value="Resolvase, N-terminal catalytic domain"/>
    <property type="match status" value="1"/>
</dbReference>